<evidence type="ECO:0000256" key="2">
    <source>
        <dbReference type="ARBA" id="ARBA00022694"/>
    </source>
</evidence>
<dbReference type="Gene3D" id="3.30.70.660">
    <property type="entry name" value="Pseudouridine synthase I, catalytic domain, C-terminal subdomain"/>
    <property type="match status" value="1"/>
</dbReference>
<comment type="subunit">
    <text evidence="4">Homodimer.</text>
</comment>
<dbReference type="Proteomes" id="UP000619534">
    <property type="component" value="Unassembled WGS sequence"/>
</dbReference>
<accession>A0ABQ1PTU4</accession>
<dbReference type="InterPro" id="IPR020103">
    <property type="entry name" value="PsdUridine_synth_cat_dom_sf"/>
</dbReference>
<evidence type="ECO:0000256" key="5">
    <source>
        <dbReference type="RuleBase" id="RU003792"/>
    </source>
</evidence>
<keyword evidence="2 4" id="KW-0819">tRNA processing</keyword>
<comment type="caution">
    <text evidence="4">Lacks conserved residue(s) required for the propagation of feature annotation.</text>
</comment>
<comment type="caution">
    <text evidence="7">The sequence shown here is derived from an EMBL/GenBank/DDBJ whole genome shotgun (WGS) entry which is preliminary data.</text>
</comment>
<feature type="domain" description="Pseudouridine synthase I TruA alpha/beta" evidence="6">
    <location>
        <begin position="144"/>
        <end position="246"/>
    </location>
</feature>
<comment type="catalytic activity">
    <reaction evidence="4 5">
        <text>uridine(38/39/40) in tRNA = pseudouridine(38/39/40) in tRNA</text>
        <dbReference type="Rhea" id="RHEA:22376"/>
        <dbReference type="Rhea" id="RHEA-COMP:10085"/>
        <dbReference type="Rhea" id="RHEA-COMP:10087"/>
        <dbReference type="ChEBI" id="CHEBI:65314"/>
        <dbReference type="ChEBI" id="CHEBI:65315"/>
        <dbReference type="EC" id="5.4.99.12"/>
    </reaction>
</comment>
<evidence type="ECO:0000259" key="6">
    <source>
        <dbReference type="Pfam" id="PF01416"/>
    </source>
</evidence>
<dbReference type="PANTHER" id="PTHR11142">
    <property type="entry name" value="PSEUDOURIDYLATE SYNTHASE"/>
    <property type="match status" value="1"/>
</dbReference>
<dbReference type="CDD" id="cd02570">
    <property type="entry name" value="PseudoU_synth_EcTruA"/>
    <property type="match status" value="1"/>
</dbReference>
<evidence type="ECO:0000256" key="4">
    <source>
        <dbReference type="HAMAP-Rule" id="MF_00171"/>
    </source>
</evidence>
<dbReference type="InterPro" id="IPR020094">
    <property type="entry name" value="TruA/RsuA/RluB/E/F_N"/>
</dbReference>
<dbReference type="RefSeq" id="WP_062438362.1">
    <property type="nucleotide sequence ID" value="NZ_BMCJ01000010.1"/>
</dbReference>
<evidence type="ECO:0000313" key="8">
    <source>
        <dbReference type="Proteomes" id="UP000619534"/>
    </source>
</evidence>
<feature type="domain" description="Pseudouridine synthase I TruA alpha/beta" evidence="6">
    <location>
        <begin position="8"/>
        <end position="105"/>
    </location>
</feature>
<sequence>MQKLKGIIQYDGTAFAGYQVQPNGRTIQAEIETALQKMHKGQTVKVTASGRTDAGVHAVGQMIHFTSDLDIPPEGWERALNAMLPDDIRIDDIQYADAGFHARYDTKGKEYRYKILNQKDPDLFRRYYSYHVPQKLDIAAIKEACRYLEGEHDFTSFCSARSTVKGDKVRTITKADIQPEGNELVFIFRGTGFLYNMVRILVGTLLEVGKGERKPEEVIAMIEAKDRSAAGKTAPPHGLFLWEVFY</sequence>
<reference evidence="8" key="1">
    <citation type="journal article" date="2019" name="Int. J. Syst. Evol. Microbiol.">
        <title>The Global Catalogue of Microorganisms (GCM) 10K type strain sequencing project: providing services to taxonomists for standard genome sequencing and annotation.</title>
        <authorList>
            <consortium name="The Broad Institute Genomics Platform"/>
            <consortium name="The Broad Institute Genome Sequencing Center for Infectious Disease"/>
            <person name="Wu L."/>
            <person name="Ma J."/>
        </authorList>
    </citation>
    <scope>NUCLEOTIDE SEQUENCE [LARGE SCALE GENOMIC DNA]</scope>
    <source>
        <strain evidence="8">CCM 7282</strain>
    </source>
</reference>
<dbReference type="EC" id="5.4.99.12" evidence="4"/>
<keyword evidence="8" id="KW-1185">Reference proteome</keyword>
<dbReference type="Pfam" id="PF01416">
    <property type="entry name" value="PseudoU_synth_1"/>
    <property type="match status" value="2"/>
</dbReference>
<comment type="function">
    <text evidence="4">Formation of pseudouridine at positions 38, 39 and 40 in the anticodon stem and loop of transfer RNAs.</text>
</comment>
<proteinExistence type="inferred from homology"/>
<feature type="binding site" evidence="4">
    <location>
        <position position="111"/>
    </location>
    <ligand>
        <name>substrate</name>
    </ligand>
</feature>
<dbReference type="EMBL" id="BMCJ01000010">
    <property type="protein sequence ID" value="GGD03206.1"/>
    <property type="molecule type" value="Genomic_DNA"/>
</dbReference>
<dbReference type="InterPro" id="IPR020097">
    <property type="entry name" value="PsdUridine_synth_TruA_a/b_dom"/>
</dbReference>
<comment type="similarity">
    <text evidence="1 4 5">Belongs to the tRNA pseudouridine synthase TruA family.</text>
</comment>
<feature type="active site" description="Nucleophile" evidence="4">
    <location>
        <position position="53"/>
    </location>
</feature>
<dbReference type="NCBIfam" id="TIGR00071">
    <property type="entry name" value="hisT_truA"/>
    <property type="match status" value="1"/>
</dbReference>
<dbReference type="InterPro" id="IPR001406">
    <property type="entry name" value="PsdUridine_synth_TruA"/>
</dbReference>
<dbReference type="HAMAP" id="MF_00171">
    <property type="entry name" value="TruA"/>
    <property type="match status" value="1"/>
</dbReference>
<keyword evidence="3 4" id="KW-0413">Isomerase</keyword>
<evidence type="ECO:0000256" key="1">
    <source>
        <dbReference type="ARBA" id="ARBA00009375"/>
    </source>
</evidence>
<organism evidence="7 8">
    <name type="scientific">Thalassobacillus devorans</name>
    <dbReference type="NCBI Taxonomy" id="279813"/>
    <lineage>
        <taxon>Bacteria</taxon>
        <taxon>Bacillati</taxon>
        <taxon>Bacillota</taxon>
        <taxon>Bacilli</taxon>
        <taxon>Bacillales</taxon>
        <taxon>Bacillaceae</taxon>
        <taxon>Thalassobacillus</taxon>
    </lineage>
</organism>
<evidence type="ECO:0000313" key="7">
    <source>
        <dbReference type="EMBL" id="GGD03206.1"/>
    </source>
</evidence>
<dbReference type="Gene3D" id="3.30.70.580">
    <property type="entry name" value="Pseudouridine synthase I, catalytic domain, N-terminal subdomain"/>
    <property type="match status" value="1"/>
</dbReference>
<protein>
    <recommendedName>
        <fullName evidence="4">tRNA pseudouridine synthase A</fullName>
        <ecNumber evidence="4">5.4.99.12</ecNumber>
    </recommendedName>
    <alternativeName>
        <fullName evidence="4">tRNA pseudouridine(38-40) synthase</fullName>
    </alternativeName>
    <alternativeName>
        <fullName evidence="4">tRNA pseudouridylate synthase I</fullName>
    </alternativeName>
    <alternativeName>
        <fullName evidence="4">tRNA-uridine isomerase I</fullName>
    </alternativeName>
</protein>
<gene>
    <name evidence="4 7" type="primary">truA</name>
    <name evidence="7" type="ORF">GCM10007216_37380</name>
</gene>
<dbReference type="InterPro" id="IPR020095">
    <property type="entry name" value="PsdUridine_synth_TruA_C"/>
</dbReference>
<dbReference type="PANTHER" id="PTHR11142:SF0">
    <property type="entry name" value="TRNA PSEUDOURIDINE SYNTHASE-LIKE 1"/>
    <property type="match status" value="1"/>
</dbReference>
<dbReference type="PIRSF" id="PIRSF001430">
    <property type="entry name" value="tRNA_psdUrid_synth"/>
    <property type="match status" value="1"/>
</dbReference>
<dbReference type="SUPFAM" id="SSF55120">
    <property type="entry name" value="Pseudouridine synthase"/>
    <property type="match status" value="1"/>
</dbReference>
<evidence type="ECO:0000256" key="3">
    <source>
        <dbReference type="ARBA" id="ARBA00023235"/>
    </source>
</evidence>
<name>A0ABQ1PTU4_9BACI</name>